<dbReference type="GO" id="GO:0003677">
    <property type="term" value="F:DNA binding"/>
    <property type="evidence" value="ECO:0007669"/>
    <property type="project" value="InterPro"/>
</dbReference>
<dbReference type="Proteomes" id="UP000646053">
    <property type="component" value="Unassembled WGS sequence"/>
</dbReference>
<evidence type="ECO:0000313" key="3">
    <source>
        <dbReference type="EMBL" id="NDJ16377.1"/>
    </source>
</evidence>
<name>A0A8J7YXB7_9CYAN</name>
<dbReference type="CDD" id="cd00796">
    <property type="entry name" value="INT_Rci_Hp1_C"/>
    <property type="match status" value="1"/>
</dbReference>
<dbReference type="GO" id="GO:0015074">
    <property type="term" value="P:DNA integration"/>
    <property type="evidence" value="ECO:0007669"/>
    <property type="project" value="InterPro"/>
</dbReference>
<keyword evidence="1" id="KW-0233">DNA recombination</keyword>
<dbReference type="PROSITE" id="PS51898">
    <property type="entry name" value="TYR_RECOMBINASE"/>
    <property type="match status" value="1"/>
</dbReference>
<dbReference type="InterPro" id="IPR013762">
    <property type="entry name" value="Integrase-like_cat_sf"/>
</dbReference>
<keyword evidence="4" id="KW-1185">Reference proteome</keyword>
<accession>A0A8J7YXB7</accession>
<dbReference type="GO" id="GO:0006310">
    <property type="term" value="P:DNA recombination"/>
    <property type="evidence" value="ECO:0007669"/>
    <property type="project" value="UniProtKB-KW"/>
</dbReference>
<reference evidence="3" key="1">
    <citation type="submission" date="2019-12" db="EMBL/GenBank/DDBJ databases">
        <title>High-Quality draft genome sequences of three cyanobacteria isolated from the limestone walls of the Old Cathedral of Coimbra.</title>
        <authorList>
            <person name="Tiago I."/>
            <person name="Soares F."/>
            <person name="Portugal A."/>
        </authorList>
    </citation>
    <scope>NUCLEOTIDE SEQUENCE</scope>
    <source>
        <strain evidence="3">A</strain>
    </source>
</reference>
<gene>
    <name evidence="3" type="ORF">GS601_03565</name>
</gene>
<feature type="domain" description="Tyr recombinase" evidence="2">
    <location>
        <begin position="208"/>
        <end position="381"/>
    </location>
</feature>
<proteinExistence type="predicted"/>
<dbReference type="AlphaFoldDB" id="A0A8J7YXB7"/>
<evidence type="ECO:0000313" key="4">
    <source>
        <dbReference type="Proteomes" id="UP000646053"/>
    </source>
</evidence>
<dbReference type="EMBL" id="WVIE01000003">
    <property type="protein sequence ID" value="NDJ16377.1"/>
    <property type="molecule type" value="Genomic_DNA"/>
</dbReference>
<protein>
    <submittedName>
        <fullName evidence="3">Site-specific integrase</fullName>
    </submittedName>
</protein>
<comment type="caution">
    <text evidence="3">The sequence shown here is derived from an EMBL/GenBank/DDBJ whole genome shotgun (WGS) entry which is preliminary data.</text>
</comment>
<dbReference type="Gene3D" id="1.10.443.10">
    <property type="entry name" value="Intergrase catalytic core"/>
    <property type="match status" value="1"/>
</dbReference>
<evidence type="ECO:0000259" key="2">
    <source>
        <dbReference type="PROSITE" id="PS51898"/>
    </source>
</evidence>
<dbReference type="SUPFAM" id="SSF56349">
    <property type="entry name" value="DNA breaking-rejoining enzymes"/>
    <property type="match status" value="1"/>
</dbReference>
<dbReference type="InterPro" id="IPR002104">
    <property type="entry name" value="Integrase_catalytic"/>
</dbReference>
<sequence length="400" mass="45469">MAKADHLDEKIVQVNQRLKAAQLGLQIERRHTKLNLRGTLPPRPASAKLRPHQQRLCLGLPATPTGLKQAEQEVKIIAGQLLQHSFDWHNYLTFSGGKRLSQMNLAEQLQAFEQHFLSELPRQSNPAATKTTWNSAYAPYVRKLAAIAAEHPSLTLVEAIYKTVQATELNSRSRQLCCTTLSALAAFLMLPLPHDLKVLAGEYGSRNVRSRQLPSDEEIVSHWKNIPNPAWRFVYGVMATYGLRNHEVFFCNFSSLCQPKTARGDTMIEVLPATKTGSHQVWAFYPEWIEEFELRTIQLPDLETDLTKTTLQRIGQRVTAQFRRYGIPFSPYNLRHAWAVRTIHFGLPDTVAAKMMGHSVAVHTRTYHQWITARDQQQAVDLALSRRGVPEQWAGNETIR</sequence>
<dbReference type="RefSeq" id="WP_162421891.1">
    <property type="nucleotide sequence ID" value="NZ_WVIE01000003.1"/>
</dbReference>
<evidence type="ECO:0000256" key="1">
    <source>
        <dbReference type="ARBA" id="ARBA00023172"/>
    </source>
</evidence>
<organism evidence="3 4">
    <name type="scientific">Myxacorys almedinensis A</name>
    <dbReference type="NCBI Taxonomy" id="2690445"/>
    <lineage>
        <taxon>Bacteria</taxon>
        <taxon>Bacillati</taxon>
        <taxon>Cyanobacteriota</taxon>
        <taxon>Cyanophyceae</taxon>
        <taxon>Leptolyngbyales</taxon>
        <taxon>Leptolyngbyaceae</taxon>
        <taxon>Myxacorys</taxon>
        <taxon>Myxacorys almedinensis</taxon>
    </lineage>
</organism>
<dbReference type="InterPro" id="IPR011010">
    <property type="entry name" value="DNA_brk_join_enz"/>
</dbReference>